<protein>
    <submittedName>
        <fullName evidence="3">Uncharacterized protein</fullName>
    </submittedName>
</protein>
<dbReference type="OrthoDB" id="954626at2"/>
<sequence>MKKLYFAVVLILVFWSTINSTYAQKKIYLGKIKDVAATYRNRAKSAINNSKASGSQVSHALPGKQPLKLKLNFNEQQGNAEFFYGTVYNTPSSSFYLQITDQAVSGAITMLDQKAFYRYTSTPDGSVYLLEEDIDQVLCVGLPEVKQPTAPKSPGSNLSQSSAKALSPAAVPVLESLPGAGAVVYLDFDGQTITNTNWNQSYTNGKPIVAAPSTLTETEIIEVWKLMSEDFRPFALNVTTNEIVFNNAPPNRRIRVLFTPTESWYPKSVGGTAYVGSFTWGGITYNEAPCWVFNTTSKYAGEAGSHEVGHTLNLRHDGRNSPPEEYFKGQSFWAPIMGASYYVPLTQWSKGEYSNANNLEDDLTKITANGFGYRPDDHGNEINTATPLVKDVNGTVLAAANKGIISTQTDVDVFTFTHHGGPIALTVNPAPDFPDLDIYLSLRNSAGIEVATVNPGTLSATLDTTLAAGTYYLAIDGTTGALGANSDYATLGSYSISNKDYNLPVYTDGCATNAIFINNFSFHTLVNNNSACSSGTAKGYTSYDPVGTLTTTVNRGQNYSLTMQAAADYAEYFGVWIDYNNDKDFDDAGEFVYASPADGANLFSATITIPATATLGSTRMRVRSKYSGPVFTNYESSASFEYGEAEDYTITIKDPEVVRTEWNLRYGGKSNEGFTTVIKTADGGYLSGGYSPSSIGGDKTQSSQGKNDFWIVKSDKLGKKLWDKRYGGSEDDFLNALIQTLDGGYILAGSSMSSRSGDKTQTSRGGRDYWVVKISNTGVKQWDKRFGGSGADELKKIIPLASGHFILAGTSNSPANGDKSQAARGGQDYWLIKISSTGTKVWDKRYGGSADENLEGLALTLDGGFLLGGSSPSGVSGDKTQASRGNSDYWLVRVNSAGAKVWDKRFGGTGEDNLMDVGSTGTSTGNFFLAGHSTSGANGDRSQSSQGGKDFWMLKINGNGEKLFDKRFGGTGDEGLRTILLTADGGYLLAGRSESGVSGDKSQGNQGSSDYWIVKTSSTGVQQWDKRFGGSGYDEIRTAAQTTDGGFILGGRSESGVSGDRTQPSQGGSDYWLVKVAPQTILLAARKEVSEGEEATIKSEPLQLLAYPNPFSNKVTINFTLSQTQSAQVKVYDSQGREVGNLFYEEAKAKQRYQVEWQAGTKAAGVYLLQLQTPTLRRQQKLLLTK</sequence>
<feature type="domain" description="GEVED" evidence="2">
    <location>
        <begin position="572"/>
        <end position="651"/>
    </location>
</feature>
<reference evidence="3 4" key="1">
    <citation type="submission" date="2018-03" db="EMBL/GenBank/DDBJ databases">
        <title>Adhaeribacter sp. HMF7605 Genome sequencing and assembly.</title>
        <authorList>
            <person name="Kang H."/>
            <person name="Kang J."/>
            <person name="Cha I."/>
            <person name="Kim H."/>
            <person name="Joh K."/>
        </authorList>
    </citation>
    <scope>NUCLEOTIDE SEQUENCE [LARGE SCALE GENOMIC DNA]</scope>
    <source>
        <strain evidence="3 4">HMF7605</strain>
    </source>
</reference>
<gene>
    <name evidence="3" type="ORF">AHMF7605_17475</name>
</gene>
<feature type="domain" description="Secretion system C-terminal sorting" evidence="1">
    <location>
        <begin position="1107"/>
        <end position="1182"/>
    </location>
</feature>
<name>A0A2T2YI52_9BACT</name>
<evidence type="ECO:0000313" key="3">
    <source>
        <dbReference type="EMBL" id="PSR55170.1"/>
    </source>
</evidence>
<comment type="caution">
    <text evidence="3">The sequence shown here is derived from an EMBL/GenBank/DDBJ whole genome shotgun (WGS) entry which is preliminary data.</text>
</comment>
<dbReference type="Pfam" id="PF18962">
    <property type="entry name" value="Por_Secre_tail"/>
    <property type="match status" value="1"/>
</dbReference>
<dbReference type="Proteomes" id="UP000240357">
    <property type="component" value="Unassembled WGS sequence"/>
</dbReference>
<evidence type="ECO:0000259" key="2">
    <source>
        <dbReference type="Pfam" id="PF20009"/>
    </source>
</evidence>
<accession>A0A2T2YI52</accession>
<evidence type="ECO:0000313" key="4">
    <source>
        <dbReference type="Proteomes" id="UP000240357"/>
    </source>
</evidence>
<dbReference type="PANTHER" id="PTHR42754:SF1">
    <property type="entry name" value="LIPOPROTEIN"/>
    <property type="match status" value="1"/>
</dbReference>
<dbReference type="AlphaFoldDB" id="A0A2T2YI52"/>
<evidence type="ECO:0000259" key="1">
    <source>
        <dbReference type="Pfam" id="PF18962"/>
    </source>
</evidence>
<dbReference type="NCBIfam" id="TIGR04183">
    <property type="entry name" value="Por_Secre_tail"/>
    <property type="match status" value="1"/>
</dbReference>
<dbReference type="EMBL" id="PYFT01000001">
    <property type="protein sequence ID" value="PSR55170.1"/>
    <property type="molecule type" value="Genomic_DNA"/>
</dbReference>
<dbReference type="Pfam" id="PF20009">
    <property type="entry name" value="GEVED"/>
    <property type="match status" value="1"/>
</dbReference>
<keyword evidence="4" id="KW-1185">Reference proteome</keyword>
<dbReference type="Gene3D" id="2.60.120.380">
    <property type="match status" value="1"/>
</dbReference>
<dbReference type="SUPFAM" id="SSF55486">
    <property type="entry name" value="Metalloproteases ('zincins'), catalytic domain"/>
    <property type="match status" value="1"/>
</dbReference>
<dbReference type="PANTHER" id="PTHR42754">
    <property type="entry name" value="ENDOGLUCANASE"/>
    <property type="match status" value="1"/>
</dbReference>
<proteinExistence type="predicted"/>
<dbReference type="InterPro" id="IPR045474">
    <property type="entry name" value="GEVED"/>
</dbReference>
<dbReference type="RefSeq" id="WP_106931348.1">
    <property type="nucleotide sequence ID" value="NZ_PYFT01000001.1"/>
</dbReference>
<dbReference type="InterPro" id="IPR026444">
    <property type="entry name" value="Secre_tail"/>
</dbReference>
<organism evidence="3 4">
    <name type="scientific">Adhaeribacter arboris</name>
    <dbReference type="NCBI Taxonomy" id="2072846"/>
    <lineage>
        <taxon>Bacteria</taxon>
        <taxon>Pseudomonadati</taxon>
        <taxon>Bacteroidota</taxon>
        <taxon>Cytophagia</taxon>
        <taxon>Cytophagales</taxon>
        <taxon>Hymenobacteraceae</taxon>
        <taxon>Adhaeribacter</taxon>
    </lineage>
</organism>